<sequence>MKKVLALICTATLAACGGGGGGGNSTPSSQSTPNAGPSNPSTSQKPATPPSTTTPAKPETGKTPTTPKTPTAPKTPATPTVPTAAQQTVGGNSIAIDNSNIKHIRVDGVDFDLTQSGGISLNNWKGKVPGFISGIASGEPKSVQKFLVNTASANATAGVLEVNGKKQAFFSGHFTPAAELPKGQVHYSTSVASMHSGANYDITRTELTANFDSKKLTGTISRDAKFGDNIAVNAQISGNKFEQSGATQVKGGFFGKNAAEVAGGFSSGNTVGAFVGSKK</sequence>
<evidence type="ECO:0000313" key="5">
    <source>
        <dbReference type="EMBL" id="UNV84586.1"/>
    </source>
</evidence>
<reference evidence="5 6" key="1">
    <citation type="submission" date="2022-03" db="EMBL/GenBank/DDBJ databases">
        <title>Genome sequencing of Neisseria macacae.</title>
        <authorList>
            <person name="Baek M.-G."/>
        </authorList>
    </citation>
    <scope>NUCLEOTIDE SEQUENCE [LARGE SCALE GENOMIC DNA]</scope>
    <source>
        <strain evidence="5 6">ATCC 33926</strain>
    </source>
</reference>
<accession>A0ABY3Y6Z2</accession>
<dbReference type="Pfam" id="PF01298">
    <property type="entry name" value="TbpB_B_D"/>
    <property type="match status" value="1"/>
</dbReference>
<feature type="compositionally biased region" description="Low complexity" evidence="2">
    <location>
        <begin position="40"/>
        <end position="85"/>
    </location>
</feature>
<dbReference type="Proteomes" id="UP000829455">
    <property type="component" value="Chromosome"/>
</dbReference>
<gene>
    <name evidence="5" type="ORF">MON40_11355</name>
</gene>
<dbReference type="SUPFAM" id="SSF56925">
    <property type="entry name" value="OMPA-like"/>
    <property type="match status" value="1"/>
</dbReference>
<feature type="compositionally biased region" description="Polar residues" evidence="2">
    <location>
        <begin position="25"/>
        <end position="39"/>
    </location>
</feature>
<comment type="subcellular location">
    <subcellularLocation>
        <location evidence="1">Cell outer membrane</location>
    </subcellularLocation>
</comment>
<feature type="region of interest" description="Disordered" evidence="2">
    <location>
        <begin position="15"/>
        <end position="88"/>
    </location>
</feature>
<protein>
    <submittedName>
        <fullName evidence="5">Transferrin-binding protein-like solute binding protein</fullName>
    </submittedName>
</protein>
<evidence type="ECO:0000313" key="6">
    <source>
        <dbReference type="Proteomes" id="UP000829455"/>
    </source>
</evidence>
<feature type="domain" description="Transferrin-binding protein B C-lobe/N-lobe beta-barrel" evidence="4">
    <location>
        <begin position="188"/>
        <end position="276"/>
    </location>
</feature>
<dbReference type="Gene3D" id="2.40.160.90">
    <property type="match status" value="1"/>
</dbReference>
<dbReference type="InterPro" id="IPR011250">
    <property type="entry name" value="OMP/PagP_B-barrel"/>
</dbReference>
<feature type="signal peptide" evidence="3">
    <location>
        <begin position="1"/>
        <end position="17"/>
    </location>
</feature>
<evidence type="ECO:0000256" key="1">
    <source>
        <dbReference type="ARBA" id="ARBA00004442"/>
    </source>
</evidence>
<dbReference type="PROSITE" id="PS51257">
    <property type="entry name" value="PROKAR_LIPOPROTEIN"/>
    <property type="match status" value="1"/>
</dbReference>
<dbReference type="EMBL" id="CP094241">
    <property type="protein sequence ID" value="UNV84586.1"/>
    <property type="molecule type" value="Genomic_DNA"/>
</dbReference>
<evidence type="ECO:0000256" key="3">
    <source>
        <dbReference type="SAM" id="SignalP"/>
    </source>
</evidence>
<evidence type="ECO:0000256" key="2">
    <source>
        <dbReference type="SAM" id="MobiDB-lite"/>
    </source>
</evidence>
<proteinExistence type="predicted"/>
<organism evidence="5 6">
    <name type="scientific">Neisseria macacae ATCC 33926</name>
    <dbReference type="NCBI Taxonomy" id="997348"/>
    <lineage>
        <taxon>Bacteria</taxon>
        <taxon>Pseudomonadati</taxon>
        <taxon>Pseudomonadota</taxon>
        <taxon>Betaproteobacteria</taxon>
        <taxon>Neisseriales</taxon>
        <taxon>Neisseriaceae</taxon>
        <taxon>Neisseria</taxon>
    </lineage>
</organism>
<feature type="chain" id="PRO_5045935712" evidence="3">
    <location>
        <begin position="18"/>
        <end position="279"/>
    </location>
</feature>
<name>A0ABY3Y6Z2_9NEIS</name>
<dbReference type="RefSeq" id="WP_242925912.1">
    <property type="nucleotide sequence ID" value="NZ_CP094241.1"/>
</dbReference>
<keyword evidence="3" id="KW-0732">Signal</keyword>
<keyword evidence="6" id="KW-1185">Reference proteome</keyword>
<dbReference type="InterPro" id="IPR001677">
    <property type="entry name" value="TbpB_B_D"/>
</dbReference>
<evidence type="ECO:0000259" key="4">
    <source>
        <dbReference type="Pfam" id="PF01298"/>
    </source>
</evidence>